<reference evidence="1 2" key="1">
    <citation type="submission" date="2018-12" db="EMBL/GenBank/DDBJ databases">
        <title>Rubrispira sanarue gen. nov., sp., nov., a member of the order Silvanigrellales, isolated from a brackish lake in Hamamatsu Japan.</title>
        <authorList>
            <person name="Maejima Y."/>
            <person name="Iino T."/>
            <person name="Muraguchi Y."/>
            <person name="Fukuda K."/>
            <person name="Nojiri H."/>
            <person name="Ohkuma M."/>
            <person name="Moriuchi R."/>
            <person name="Dohra H."/>
            <person name="Kimbara K."/>
            <person name="Shintani M."/>
        </authorList>
    </citation>
    <scope>NUCLEOTIDE SEQUENCE [LARGE SCALE GENOMIC DNA]</scope>
    <source>
        <strain evidence="1 2">RF1110005</strain>
    </source>
</reference>
<protein>
    <submittedName>
        <fullName evidence="1">Uncharacterized protein</fullName>
    </submittedName>
</protein>
<dbReference type="AlphaFoldDB" id="A0A4P2VQ14"/>
<dbReference type="EMBL" id="AP019368">
    <property type="protein sequence ID" value="BBH54344.1"/>
    <property type="molecule type" value="Genomic_DNA"/>
</dbReference>
<accession>A0A4P2VQ14</accession>
<name>A0A4P2VQ14_FLUSA</name>
<dbReference type="RefSeq" id="WP_130611918.1">
    <property type="nucleotide sequence ID" value="NZ_AP019368.1"/>
</dbReference>
<keyword evidence="2" id="KW-1185">Reference proteome</keyword>
<evidence type="ECO:0000313" key="1">
    <source>
        <dbReference type="EMBL" id="BBH54344.1"/>
    </source>
</evidence>
<organism evidence="1 2">
    <name type="scientific">Fluviispira sanaruensis</name>
    <dbReference type="NCBI Taxonomy" id="2493639"/>
    <lineage>
        <taxon>Bacteria</taxon>
        <taxon>Pseudomonadati</taxon>
        <taxon>Bdellovibrionota</taxon>
        <taxon>Oligoflexia</taxon>
        <taxon>Silvanigrellales</taxon>
        <taxon>Silvanigrellaceae</taxon>
        <taxon>Fluviispira</taxon>
    </lineage>
</organism>
<dbReference type="Proteomes" id="UP000291236">
    <property type="component" value="Chromosome"/>
</dbReference>
<evidence type="ECO:0000313" key="2">
    <source>
        <dbReference type="Proteomes" id="UP000291236"/>
    </source>
</evidence>
<gene>
    <name evidence="1" type="ORF">JCM31447_28080</name>
</gene>
<dbReference type="KEGG" id="sbf:JCM31447_28080"/>
<proteinExistence type="predicted"/>
<sequence>MKFLNFLKKVFFFLISFVIASIAYVIITQINSDNTKNIASSLEIENIKSNSDSEKNIFINANREEEIAQNEPNNAYQNYYNEFLIEINNKFGDCFYEIEGNIKSKKAIFSIKKCEFTTNLPDSVNTMPASPFRTLLYILMNKANNLSQSAYHTSMPDNKKNQILNIKKTKENYEDYLLLKNKIEKAIQKNNHDYFRNLREDSVPHMKKIDELTEHLNNLLNEQNLKVDITDGSKLSFPVTEFIYNLEGGDISFFSNDNVFYGEDSNKYVDSFAMKKMFFSNRFSEEDYQKYINIMLKTIYFMCDSPKNLNIIKDHFQVKKDHTKNIRSAQKFGKCFINYSKYLDKSFKNNPILKIHFKAALSFEELNSI</sequence>